<evidence type="ECO:0000256" key="3">
    <source>
        <dbReference type="PIRSR" id="PIRSR605502-1"/>
    </source>
</evidence>
<evidence type="ECO:0000313" key="5">
    <source>
        <dbReference type="EMBL" id="RYC28819.1"/>
    </source>
</evidence>
<dbReference type="Pfam" id="PF03747">
    <property type="entry name" value="ADP_ribosyl_GH"/>
    <property type="match status" value="1"/>
</dbReference>
<accession>A0A4Q2TXI5</accession>
<dbReference type="PANTHER" id="PTHR16222">
    <property type="entry name" value="ADP-RIBOSYLGLYCOHYDROLASE"/>
    <property type="match status" value="1"/>
</dbReference>
<feature type="compositionally biased region" description="Basic and acidic residues" evidence="4">
    <location>
        <begin position="500"/>
        <end position="510"/>
    </location>
</feature>
<feature type="binding site" evidence="3">
    <location>
        <position position="95"/>
    </location>
    <ligand>
        <name>Mg(2+)</name>
        <dbReference type="ChEBI" id="CHEBI:18420"/>
        <label>1</label>
    </ligand>
</feature>
<comment type="similarity">
    <text evidence="1">Belongs to the ADP-ribosylglycohydrolase family.</text>
</comment>
<feature type="compositionally biased region" description="Polar residues" evidence="4">
    <location>
        <begin position="487"/>
        <end position="496"/>
    </location>
</feature>
<evidence type="ECO:0000256" key="1">
    <source>
        <dbReference type="ARBA" id="ARBA00010702"/>
    </source>
</evidence>
<organism evidence="5 6">
    <name type="scientific">Lichenibacterium minor</name>
    <dbReference type="NCBI Taxonomy" id="2316528"/>
    <lineage>
        <taxon>Bacteria</taxon>
        <taxon>Pseudomonadati</taxon>
        <taxon>Pseudomonadota</taxon>
        <taxon>Alphaproteobacteria</taxon>
        <taxon>Hyphomicrobiales</taxon>
        <taxon>Lichenihabitantaceae</taxon>
        <taxon>Lichenibacterium</taxon>
    </lineage>
</organism>
<keyword evidence="6" id="KW-1185">Reference proteome</keyword>
<reference evidence="5 6" key="2">
    <citation type="submission" date="2019-02" db="EMBL/GenBank/DDBJ databases">
        <title>'Lichenibacterium ramalinii' gen. nov. sp. nov., 'Lichenibacterium minor' gen. nov. sp. nov.</title>
        <authorList>
            <person name="Pankratov T."/>
        </authorList>
    </citation>
    <scope>NUCLEOTIDE SEQUENCE [LARGE SCALE GENOMIC DNA]</scope>
    <source>
        <strain evidence="5 6">RmlP026</strain>
    </source>
</reference>
<dbReference type="OrthoDB" id="9806482at2"/>
<gene>
    <name evidence="5" type="ORF">D3273_27275</name>
</gene>
<dbReference type="SUPFAM" id="SSF101478">
    <property type="entry name" value="ADP-ribosylglycohydrolase"/>
    <property type="match status" value="1"/>
</dbReference>
<evidence type="ECO:0000256" key="4">
    <source>
        <dbReference type="SAM" id="MobiDB-lite"/>
    </source>
</evidence>
<dbReference type="InterPro" id="IPR036705">
    <property type="entry name" value="Ribosyl_crysJ1_sf"/>
</dbReference>
<protein>
    <submittedName>
        <fullName evidence="5">ADP-ribosylglycohydrolase family protein</fullName>
    </submittedName>
</protein>
<feature type="binding site" evidence="3">
    <location>
        <position position="349"/>
    </location>
    <ligand>
        <name>Mg(2+)</name>
        <dbReference type="ChEBI" id="CHEBI:18420"/>
        <label>1</label>
    </ligand>
</feature>
<comment type="cofactor">
    <cofactor evidence="3">
        <name>Mg(2+)</name>
        <dbReference type="ChEBI" id="CHEBI:18420"/>
    </cofactor>
    <text evidence="3">Binds 2 magnesium ions per subunit.</text>
</comment>
<feature type="binding site" evidence="3">
    <location>
        <position position="352"/>
    </location>
    <ligand>
        <name>Mg(2+)</name>
        <dbReference type="ChEBI" id="CHEBI:18420"/>
        <label>1</label>
    </ligand>
</feature>
<dbReference type="InterPro" id="IPR005502">
    <property type="entry name" value="Ribosyl_crysJ1"/>
</dbReference>
<dbReference type="RefSeq" id="WP_129230135.1">
    <property type="nucleotide sequence ID" value="NZ_QYBB01000108.1"/>
</dbReference>
<evidence type="ECO:0000313" key="6">
    <source>
        <dbReference type="Proteomes" id="UP000290759"/>
    </source>
</evidence>
<dbReference type="PANTHER" id="PTHR16222:SF24">
    <property type="entry name" value="ADP-RIBOSYLHYDROLASE ARH3"/>
    <property type="match status" value="1"/>
</dbReference>
<feature type="binding site" evidence="3">
    <location>
        <position position="93"/>
    </location>
    <ligand>
        <name>Mg(2+)</name>
        <dbReference type="ChEBI" id="CHEBI:18420"/>
        <label>1</label>
    </ligand>
</feature>
<sequence length="577" mass="62141">MVAVKISWEEELSVEKSTIVPARERASREKAVVSSALWAAAGDALGWMTELARGEAGVAHRTGSNTVSVPVRWQRIVGGQAGPRVNLPAGTYSDDTQLRLAVSRAIRGDGEFDVEAFAKIEVTVWPSYALGAGLGTKAAASNLARRGVNWFSNFFDSGGQKYVAGGGNGAAMRIQPHVWAAAAGSMNGMIANVLRDSLVTHGHPHGFCGAVFHAMCVAHALENRSVPEPSDWLHFIEGLSLVPKLIADDPQLAAFWQSAWETNAGLTIESAIRATQSEASGDVVRVRDILDGDPVKSYRAVLERIGCLEPHFRGSGLKTALAAAALAWLYRDRPIGEALALSANELESDTDTIATMAGAVLGCVHVSEPEWAIQDRDYITQEAMRLAAIADGRPQDSFAYPDLGRWTPPNRQTASVGLNGRGYALAGLGTLDPISPEYAAGDAIWQWFMLPFGQTILAKRRAVVKDNLSGSQLPGERQAPIPFRKAVSSSKESQATLFDPGRKDAREPQRSSEALGHPPRSGLDYWTDVVINRDFDDLTIGRVFNRLLEETGSADTAVAFAAIIAKAKLARERRRRG</sequence>
<feature type="binding site" evidence="3">
    <location>
        <position position="351"/>
    </location>
    <ligand>
        <name>Mg(2+)</name>
        <dbReference type="ChEBI" id="CHEBI:18420"/>
        <label>1</label>
    </ligand>
</feature>
<dbReference type="GO" id="GO:0046872">
    <property type="term" value="F:metal ion binding"/>
    <property type="evidence" value="ECO:0007669"/>
    <property type="project" value="UniProtKB-KW"/>
</dbReference>
<keyword evidence="3" id="KW-0460">Magnesium</keyword>
<name>A0A4Q2TXI5_9HYPH</name>
<dbReference type="Proteomes" id="UP000290759">
    <property type="component" value="Unassembled WGS sequence"/>
</dbReference>
<feature type="binding site" evidence="3">
    <location>
        <position position="94"/>
    </location>
    <ligand>
        <name>Mg(2+)</name>
        <dbReference type="ChEBI" id="CHEBI:18420"/>
        <label>1</label>
    </ligand>
</feature>
<keyword evidence="3" id="KW-0479">Metal-binding</keyword>
<dbReference type="GO" id="GO:0016787">
    <property type="term" value="F:hydrolase activity"/>
    <property type="evidence" value="ECO:0007669"/>
    <property type="project" value="UniProtKB-KW"/>
</dbReference>
<dbReference type="AlphaFoldDB" id="A0A4Q2TXI5"/>
<evidence type="ECO:0000256" key="2">
    <source>
        <dbReference type="ARBA" id="ARBA00022801"/>
    </source>
</evidence>
<dbReference type="EMBL" id="QYBB01000108">
    <property type="protein sequence ID" value="RYC28819.1"/>
    <property type="molecule type" value="Genomic_DNA"/>
</dbReference>
<reference evidence="5 6" key="1">
    <citation type="submission" date="2018-12" db="EMBL/GenBank/DDBJ databases">
        <authorList>
            <person name="Grouzdev D.S."/>
            <person name="Krutkina M.S."/>
        </authorList>
    </citation>
    <scope>NUCLEOTIDE SEQUENCE [LARGE SCALE GENOMIC DNA]</scope>
    <source>
        <strain evidence="5 6">RmlP026</strain>
    </source>
</reference>
<keyword evidence="2 5" id="KW-0378">Hydrolase</keyword>
<dbReference type="Gene3D" id="1.10.4080.10">
    <property type="entry name" value="ADP-ribosylation/Crystallin J1"/>
    <property type="match status" value="1"/>
</dbReference>
<dbReference type="InterPro" id="IPR050792">
    <property type="entry name" value="ADP-ribosylglycohydrolase"/>
</dbReference>
<comment type="caution">
    <text evidence="5">The sequence shown here is derived from an EMBL/GenBank/DDBJ whole genome shotgun (WGS) entry which is preliminary data.</text>
</comment>
<feature type="region of interest" description="Disordered" evidence="4">
    <location>
        <begin position="470"/>
        <end position="519"/>
    </location>
</feature>
<proteinExistence type="inferred from homology"/>